<sequence length="614" mass="66947">MTLRPMQSLQFSAVLAASMVIVALPSWGQSARNASVTDRSTQQQSPYQGTVVEDIVARVNDQVISKSDFDRAEQNLEAEARQQGWSQQELYQQKADLLRNLIDQQLLISKGKQLDITGENELVRRLDEIRKQNHLDSLEDLQKAAEAQGVSYEDFKANIRNSIITSQVIRDEVGRHISITPSEVQQYYDQHKSDFDKPEQVRLSEILIPTANPDDAQQVAAAKTKAEDIESKLKSGADFAALAKSSSGGPTAAQGGDLGDFKRGQLAKVLEDRTFDKQAGQYTEPIRTKQGFVILKVVDHTPGGVTPINKVEPQVEDAVGMEKMQPALRAYLTRLREEAYIDIKPGFTDAGASPNELKPVYSAYTPPGPKKKKHVTRARYRTKTRKADKARTAKAVPSNVPSLDQVPQGNTTVASSAAPARAKSQKVADNAPVQKPGKKEKIRFGQAPRRTLPQGDTKSEDAGAVAPTSNTTPGAGQAESQVAQSNVAPDIRADGQEEQQTQKKTKKRFADQAKVKKDKKHAARQDDPYAPPPESSDELASRKVQSAPLGLSGDTATKKKVKKANTGEKTRFADQGRKDKESKQQNTAPAATPPASQTQDQSATPAEPAPNKPQ</sequence>
<dbReference type="PROSITE" id="PS50198">
    <property type="entry name" value="PPIC_PPIASE_2"/>
    <property type="match status" value="1"/>
</dbReference>
<dbReference type="InterPro" id="IPR050280">
    <property type="entry name" value="OMP_Chaperone_SurA"/>
</dbReference>
<dbReference type="InterPro" id="IPR000297">
    <property type="entry name" value="PPIase_PpiC"/>
</dbReference>
<dbReference type="Gene3D" id="1.10.4030.10">
    <property type="entry name" value="Porin chaperone SurA, peptide-binding domain"/>
    <property type="match status" value="1"/>
</dbReference>
<keyword evidence="4" id="KW-0143">Chaperone</keyword>
<feature type="compositionally biased region" description="Low complexity" evidence="7">
    <location>
        <begin position="584"/>
        <end position="599"/>
    </location>
</feature>
<proteinExistence type="predicted"/>
<feature type="compositionally biased region" description="Basic and acidic residues" evidence="7">
    <location>
        <begin position="565"/>
        <end position="583"/>
    </location>
</feature>
<evidence type="ECO:0000256" key="8">
    <source>
        <dbReference type="SAM" id="SignalP"/>
    </source>
</evidence>
<evidence type="ECO:0000313" key="10">
    <source>
        <dbReference type="EMBL" id="TCK75139.1"/>
    </source>
</evidence>
<evidence type="ECO:0000256" key="7">
    <source>
        <dbReference type="SAM" id="MobiDB-lite"/>
    </source>
</evidence>
<dbReference type="OrthoDB" id="14196at2"/>
<evidence type="ECO:0000256" key="4">
    <source>
        <dbReference type="ARBA" id="ARBA00023186"/>
    </source>
</evidence>
<feature type="signal peptide" evidence="8">
    <location>
        <begin position="1"/>
        <end position="16"/>
    </location>
</feature>
<dbReference type="InterPro" id="IPR023058">
    <property type="entry name" value="PPIase_PpiC_CS"/>
</dbReference>
<feature type="compositionally biased region" description="Polar residues" evidence="7">
    <location>
        <begin position="467"/>
        <end position="487"/>
    </location>
</feature>
<organism evidence="10 11">
    <name type="scientific">Acidipila rosea</name>
    <dbReference type="NCBI Taxonomy" id="768535"/>
    <lineage>
        <taxon>Bacteria</taxon>
        <taxon>Pseudomonadati</taxon>
        <taxon>Acidobacteriota</taxon>
        <taxon>Terriglobia</taxon>
        <taxon>Terriglobales</taxon>
        <taxon>Acidobacteriaceae</taxon>
        <taxon>Acidipila</taxon>
    </lineage>
</organism>
<dbReference type="GO" id="GO:0003755">
    <property type="term" value="F:peptidyl-prolyl cis-trans isomerase activity"/>
    <property type="evidence" value="ECO:0007669"/>
    <property type="project" value="UniProtKB-KW"/>
</dbReference>
<reference evidence="10 11" key="1">
    <citation type="submission" date="2019-03" db="EMBL/GenBank/DDBJ databases">
        <title>Genomic Encyclopedia of Type Strains, Phase IV (KMG-IV): sequencing the most valuable type-strain genomes for metagenomic binning, comparative biology and taxonomic classification.</title>
        <authorList>
            <person name="Goeker M."/>
        </authorList>
    </citation>
    <scope>NUCLEOTIDE SEQUENCE [LARGE SCALE GENOMIC DNA]</scope>
    <source>
        <strain evidence="10 11">DSM 103428</strain>
    </source>
</reference>
<evidence type="ECO:0000256" key="3">
    <source>
        <dbReference type="ARBA" id="ARBA00023110"/>
    </source>
</evidence>
<feature type="compositionally biased region" description="Polar residues" evidence="7">
    <location>
        <begin position="399"/>
        <end position="415"/>
    </location>
</feature>
<keyword evidence="11" id="KW-1185">Reference proteome</keyword>
<evidence type="ECO:0000259" key="9">
    <source>
        <dbReference type="PROSITE" id="PS50198"/>
    </source>
</evidence>
<name>A0A4R1LER1_9BACT</name>
<evidence type="ECO:0000256" key="1">
    <source>
        <dbReference type="ARBA" id="ARBA00022729"/>
    </source>
</evidence>
<keyword evidence="2" id="KW-0574">Periplasm</keyword>
<evidence type="ECO:0000256" key="2">
    <source>
        <dbReference type="ARBA" id="ARBA00022764"/>
    </source>
</evidence>
<dbReference type="InterPro" id="IPR015391">
    <property type="entry name" value="SurA_N"/>
</dbReference>
<dbReference type="Gene3D" id="3.10.50.40">
    <property type="match status" value="1"/>
</dbReference>
<evidence type="ECO:0000313" key="11">
    <source>
        <dbReference type="Proteomes" id="UP000295210"/>
    </source>
</evidence>
<accession>A0A4R1LER1</accession>
<keyword evidence="3 6" id="KW-0697">Rotamase</keyword>
<dbReference type="InterPro" id="IPR027304">
    <property type="entry name" value="Trigger_fact/SurA_dom_sf"/>
</dbReference>
<keyword evidence="5 6" id="KW-0413">Isomerase</keyword>
<dbReference type="PROSITE" id="PS01096">
    <property type="entry name" value="PPIC_PPIASE_1"/>
    <property type="match status" value="1"/>
</dbReference>
<feature type="chain" id="PRO_5020412839" evidence="8">
    <location>
        <begin position="17"/>
        <end position="614"/>
    </location>
</feature>
<dbReference type="PANTHER" id="PTHR47637">
    <property type="entry name" value="CHAPERONE SURA"/>
    <property type="match status" value="1"/>
</dbReference>
<gene>
    <name evidence="10" type="ORF">C7378_0119</name>
</gene>
<evidence type="ECO:0000256" key="6">
    <source>
        <dbReference type="PROSITE-ProRule" id="PRU00278"/>
    </source>
</evidence>
<dbReference type="PANTHER" id="PTHR47637:SF1">
    <property type="entry name" value="CHAPERONE SURA"/>
    <property type="match status" value="1"/>
</dbReference>
<comment type="caution">
    <text evidence="10">The sequence shown here is derived from an EMBL/GenBank/DDBJ whole genome shotgun (WGS) entry which is preliminary data.</text>
</comment>
<dbReference type="Pfam" id="PF13616">
    <property type="entry name" value="Rotamase_3"/>
    <property type="match status" value="1"/>
</dbReference>
<protein>
    <submittedName>
        <fullName evidence="10">Peptidyl-prolyl cis-trans isomerase SurA</fullName>
    </submittedName>
</protein>
<keyword evidence="1 8" id="KW-0732">Signal</keyword>
<dbReference type="SUPFAM" id="SSF109998">
    <property type="entry name" value="Triger factor/SurA peptide-binding domain-like"/>
    <property type="match status" value="1"/>
</dbReference>
<feature type="region of interest" description="Disordered" evidence="7">
    <location>
        <begin position="362"/>
        <end position="614"/>
    </location>
</feature>
<feature type="domain" description="PpiC" evidence="9">
    <location>
        <begin position="198"/>
        <end position="299"/>
    </location>
</feature>
<dbReference type="Pfam" id="PF09312">
    <property type="entry name" value="SurA_N"/>
    <property type="match status" value="1"/>
</dbReference>
<dbReference type="EMBL" id="SMGK01000001">
    <property type="protein sequence ID" value="TCK75139.1"/>
    <property type="molecule type" value="Genomic_DNA"/>
</dbReference>
<dbReference type="SUPFAM" id="SSF54534">
    <property type="entry name" value="FKBP-like"/>
    <property type="match status" value="1"/>
</dbReference>
<dbReference type="Proteomes" id="UP000295210">
    <property type="component" value="Unassembled WGS sequence"/>
</dbReference>
<dbReference type="InterPro" id="IPR046357">
    <property type="entry name" value="PPIase_dom_sf"/>
</dbReference>
<evidence type="ECO:0000256" key="5">
    <source>
        <dbReference type="ARBA" id="ARBA00023235"/>
    </source>
</evidence>
<dbReference type="RefSeq" id="WP_131990679.1">
    <property type="nucleotide sequence ID" value="NZ_SMGK01000001.1"/>
</dbReference>
<feature type="compositionally biased region" description="Basic residues" evidence="7">
    <location>
        <begin position="369"/>
        <end position="384"/>
    </location>
</feature>
<dbReference type="AlphaFoldDB" id="A0A4R1LER1"/>